<comment type="caution">
    <text evidence="1">The sequence shown here is derived from an EMBL/GenBank/DDBJ whole genome shotgun (WGS) entry which is preliminary data.</text>
</comment>
<proteinExistence type="predicted"/>
<organism evidence="1 2">
    <name type="scientific">SAR324 cluster bacterium</name>
    <dbReference type="NCBI Taxonomy" id="2024889"/>
    <lineage>
        <taxon>Bacteria</taxon>
        <taxon>Deltaproteobacteria</taxon>
        <taxon>SAR324 cluster</taxon>
    </lineage>
</organism>
<protein>
    <submittedName>
        <fullName evidence="1">Uncharacterized protein</fullName>
    </submittedName>
</protein>
<gene>
    <name evidence="1" type="ORF">GYA55_08195</name>
</gene>
<evidence type="ECO:0000313" key="2">
    <source>
        <dbReference type="Proteomes" id="UP000524246"/>
    </source>
</evidence>
<reference evidence="1 2" key="1">
    <citation type="journal article" date="2020" name="Biotechnol. Biofuels">
        <title>New insights from the biogas microbiome by comprehensive genome-resolved metagenomics of nearly 1600 species originating from multiple anaerobic digesters.</title>
        <authorList>
            <person name="Campanaro S."/>
            <person name="Treu L."/>
            <person name="Rodriguez-R L.M."/>
            <person name="Kovalovszki A."/>
            <person name="Ziels R.M."/>
            <person name="Maus I."/>
            <person name="Zhu X."/>
            <person name="Kougias P.G."/>
            <person name="Basile A."/>
            <person name="Luo G."/>
            <person name="Schluter A."/>
            <person name="Konstantinidis K.T."/>
            <person name="Angelidaki I."/>
        </authorList>
    </citation>
    <scope>NUCLEOTIDE SEQUENCE [LARGE SCALE GENOMIC DNA]</scope>
    <source>
        <strain evidence="1">AS27yjCOA_65</strain>
    </source>
</reference>
<dbReference type="Proteomes" id="UP000524246">
    <property type="component" value="Unassembled WGS sequence"/>
</dbReference>
<accession>A0A7X9ILM0</accession>
<name>A0A7X9ILM0_9DELT</name>
<sequence length="831" mass="93779">MKKRIEMGSLFLPLAAAIGLSILALFALLGFGTGSALKHAQYFRNSLDSNCRAAAYEVINPQNLLGSDAEKSLFREQFQLLHTAERYHTTFRGNSIFTELTIQKMPKNFAINRNGENFVREIREGKNWKERISNNAEERGHFPASILDPVFNAGTFVGCYAQGELESSKLPLFSQIGKSTSHTVSASAAYWTRLRGVYDTILDGKSDYLYPGLTIGIAPEMTTNFGMEEFWDFNTLLPELAGAERGGFVFKPIKIGERCYIPSTEEGENLRARNQNDQKASFLRVSNIQRGRQIRNKIQRASFNIDFLSNTRDSHYAAYKHHLEGRDLEYGISETAWTNDDKALCPGSWELIYNYPAQTYTNTHPTFGPIASFPNINAGSYDNILSGKYDFENSPAINFQLALWNPPVKIRNRFLSTIVELASRHAHTRSSTGIFMINPVHEITEKEEITETKNSPRILYNFPAVIVNYGEDLTAHNYQIPYTWYRSENFKQPNDVKIENQIDLDEIFPFSKGSGSVTRKRYESLISSLPRSAVHLFARDKLPRLGEDFSSKYRYFDNSQGFLPDEYSWKQYLCYENVSPSASNLGYDQNDPWADQDSSFTTRRLKASEAVSALATIQKCPFETAMGISIDGSDQCKARAYEQDLHGDIGAMLRSWIDGGYQANRAIASPGLYPINSNASSLKVKSPLILVLHRPIFGKEEVEDIKSMIAQQKANQGPPIVIVYIPFLAEYANADESNENKNYVNAIAEIFQANLNAPDGPYGNVMINISPSAKADSAAVIPCPDKINKDVPSASDMRDFWNCMLNTTDFGIEDYARQIFFHTIMELERRY</sequence>
<evidence type="ECO:0000313" key="1">
    <source>
        <dbReference type="EMBL" id="NMC63135.1"/>
    </source>
</evidence>
<dbReference type="AlphaFoldDB" id="A0A7X9ILM0"/>
<dbReference type="EMBL" id="JAAZON010000363">
    <property type="protein sequence ID" value="NMC63135.1"/>
    <property type="molecule type" value="Genomic_DNA"/>
</dbReference>